<organism evidence="1 2">
    <name type="scientific">Bionectria ochroleuca</name>
    <name type="common">Gliocladium roseum</name>
    <dbReference type="NCBI Taxonomy" id="29856"/>
    <lineage>
        <taxon>Eukaryota</taxon>
        <taxon>Fungi</taxon>
        <taxon>Dikarya</taxon>
        <taxon>Ascomycota</taxon>
        <taxon>Pezizomycotina</taxon>
        <taxon>Sordariomycetes</taxon>
        <taxon>Hypocreomycetidae</taxon>
        <taxon>Hypocreales</taxon>
        <taxon>Bionectriaceae</taxon>
        <taxon>Clonostachys</taxon>
    </lineage>
</organism>
<keyword evidence="2" id="KW-1185">Reference proteome</keyword>
<evidence type="ECO:0000313" key="2">
    <source>
        <dbReference type="Proteomes" id="UP000766486"/>
    </source>
</evidence>
<evidence type="ECO:0008006" key="3">
    <source>
        <dbReference type="Google" id="ProtNLM"/>
    </source>
</evidence>
<proteinExistence type="predicted"/>
<dbReference type="EMBL" id="CABFNS010000838">
    <property type="protein sequence ID" value="VUC32010.1"/>
    <property type="molecule type" value="Genomic_DNA"/>
</dbReference>
<protein>
    <recommendedName>
        <fullName evidence="3">HNH nuclease domain-containing protein</fullName>
    </recommendedName>
</protein>
<reference evidence="1 2" key="1">
    <citation type="submission" date="2019-06" db="EMBL/GenBank/DDBJ databases">
        <authorList>
            <person name="Broberg M."/>
        </authorList>
    </citation>
    <scope>NUCLEOTIDE SEQUENCE [LARGE SCALE GENOMIC DNA]</scope>
</reference>
<sequence length="91" mass="9751">MNDGAPATVFVRMFLVLDGSDASRAGHLIPRSNDDEADSVCGLLHQPPSLTVQVDVASRKLLALKQGLEWAAIEPRGRSFAYRYVSIPGGA</sequence>
<comment type="caution">
    <text evidence="1">The sequence shown here is derived from an EMBL/GenBank/DDBJ whole genome shotgun (WGS) entry which is preliminary data.</text>
</comment>
<accession>A0ABY6UML6</accession>
<gene>
    <name evidence="1" type="ORF">CLO192961_LOCUS318773</name>
</gene>
<evidence type="ECO:0000313" key="1">
    <source>
        <dbReference type="EMBL" id="VUC32010.1"/>
    </source>
</evidence>
<dbReference type="Proteomes" id="UP000766486">
    <property type="component" value="Unassembled WGS sequence"/>
</dbReference>
<name>A0ABY6UML6_BIOOC</name>